<dbReference type="PANTHER" id="PTHR24198">
    <property type="entry name" value="ANKYRIN REPEAT AND PROTEIN KINASE DOMAIN-CONTAINING PROTEIN"/>
    <property type="match status" value="1"/>
</dbReference>
<dbReference type="OrthoDB" id="5241802at2759"/>
<keyword evidence="1" id="KW-0677">Repeat</keyword>
<organism evidence="4 5">
    <name type="scientific">Choiromyces venosus 120613-1</name>
    <dbReference type="NCBI Taxonomy" id="1336337"/>
    <lineage>
        <taxon>Eukaryota</taxon>
        <taxon>Fungi</taxon>
        <taxon>Dikarya</taxon>
        <taxon>Ascomycota</taxon>
        <taxon>Pezizomycotina</taxon>
        <taxon>Pezizomycetes</taxon>
        <taxon>Pezizales</taxon>
        <taxon>Tuberaceae</taxon>
        <taxon>Choiromyces</taxon>
    </lineage>
</organism>
<keyword evidence="2" id="KW-0040">ANK repeat</keyword>
<proteinExistence type="predicted"/>
<evidence type="ECO:0000313" key="5">
    <source>
        <dbReference type="Proteomes" id="UP000276215"/>
    </source>
</evidence>
<dbReference type="SMART" id="SM00248">
    <property type="entry name" value="ANK"/>
    <property type="match status" value="3"/>
</dbReference>
<dbReference type="EMBL" id="ML120564">
    <property type="protein sequence ID" value="RPA89627.1"/>
    <property type="molecule type" value="Genomic_DNA"/>
</dbReference>
<dbReference type="InterPro" id="IPR002110">
    <property type="entry name" value="Ankyrin_rpt"/>
</dbReference>
<accession>A0A3N4IXD4</accession>
<evidence type="ECO:0000256" key="1">
    <source>
        <dbReference type="ARBA" id="ARBA00022737"/>
    </source>
</evidence>
<dbReference type="Pfam" id="PF12796">
    <property type="entry name" value="Ank_2"/>
    <property type="match status" value="1"/>
</dbReference>
<dbReference type="Proteomes" id="UP000276215">
    <property type="component" value="Unassembled WGS sequence"/>
</dbReference>
<sequence>LLARADVNPNTPDIEYGRTQLCWAAWDGQEVVAKVLLAREDVSPNMPDAEDGLTPLCCAAENGHEVVVKTLLVREDVRTDTPGNLDETPLSVALSGGHNQIVKMLQERISRSFDPAHDGGQVVTPHPAGHGQEYAAGVLCGGSDLGPDITDLEGPNVNLSTNPKKRKRISHYDE</sequence>
<evidence type="ECO:0000256" key="2">
    <source>
        <dbReference type="ARBA" id="ARBA00023043"/>
    </source>
</evidence>
<evidence type="ECO:0000256" key="3">
    <source>
        <dbReference type="SAM" id="MobiDB-lite"/>
    </source>
</evidence>
<feature type="region of interest" description="Disordered" evidence="3">
    <location>
        <begin position="151"/>
        <end position="174"/>
    </location>
</feature>
<dbReference type="Gene3D" id="1.25.40.20">
    <property type="entry name" value="Ankyrin repeat-containing domain"/>
    <property type="match status" value="1"/>
</dbReference>
<name>A0A3N4IXD4_9PEZI</name>
<dbReference type="PANTHER" id="PTHR24198:SF165">
    <property type="entry name" value="ANKYRIN REPEAT-CONTAINING PROTEIN-RELATED"/>
    <property type="match status" value="1"/>
</dbReference>
<keyword evidence="5" id="KW-1185">Reference proteome</keyword>
<reference evidence="4 5" key="1">
    <citation type="journal article" date="2018" name="Nat. Ecol. Evol.">
        <title>Pezizomycetes genomes reveal the molecular basis of ectomycorrhizal truffle lifestyle.</title>
        <authorList>
            <person name="Murat C."/>
            <person name="Payen T."/>
            <person name="Noel B."/>
            <person name="Kuo A."/>
            <person name="Morin E."/>
            <person name="Chen J."/>
            <person name="Kohler A."/>
            <person name="Krizsan K."/>
            <person name="Balestrini R."/>
            <person name="Da Silva C."/>
            <person name="Montanini B."/>
            <person name="Hainaut M."/>
            <person name="Levati E."/>
            <person name="Barry K.W."/>
            <person name="Belfiori B."/>
            <person name="Cichocki N."/>
            <person name="Clum A."/>
            <person name="Dockter R.B."/>
            <person name="Fauchery L."/>
            <person name="Guy J."/>
            <person name="Iotti M."/>
            <person name="Le Tacon F."/>
            <person name="Lindquist E.A."/>
            <person name="Lipzen A."/>
            <person name="Malagnac F."/>
            <person name="Mello A."/>
            <person name="Molinier V."/>
            <person name="Miyauchi S."/>
            <person name="Poulain J."/>
            <person name="Riccioni C."/>
            <person name="Rubini A."/>
            <person name="Sitrit Y."/>
            <person name="Splivallo R."/>
            <person name="Traeger S."/>
            <person name="Wang M."/>
            <person name="Zifcakova L."/>
            <person name="Wipf D."/>
            <person name="Zambonelli A."/>
            <person name="Paolocci F."/>
            <person name="Nowrousian M."/>
            <person name="Ottonello S."/>
            <person name="Baldrian P."/>
            <person name="Spatafora J.W."/>
            <person name="Henrissat B."/>
            <person name="Nagy L.G."/>
            <person name="Aury J.M."/>
            <person name="Wincker P."/>
            <person name="Grigoriev I.V."/>
            <person name="Bonfante P."/>
            <person name="Martin F.M."/>
        </authorList>
    </citation>
    <scope>NUCLEOTIDE SEQUENCE [LARGE SCALE GENOMIC DNA]</scope>
    <source>
        <strain evidence="4 5">120613-1</strain>
    </source>
</reference>
<gene>
    <name evidence="4" type="ORF">L873DRAFT_1721036</name>
</gene>
<dbReference type="InterPro" id="IPR036770">
    <property type="entry name" value="Ankyrin_rpt-contain_sf"/>
</dbReference>
<protein>
    <submittedName>
        <fullName evidence="4">Ankyrin</fullName>
    </submittedName>
</protein>
<feature type="compositionally biased region" description="Basic residues" evidence="3">
    <location>
        <begin position="163"/>
        <end position="174"/>
    </location>
</feature>
<dbReference type="STRING" id="1336337.A0A3N4IXD4"/>
<dbReference type="SUPFAM" id="SSF48403">
    <property type="entry name" value="Ankyrin repeat"/>
    <property type="match status" value="1"/>
</dbReference>
<feature type="non-terminal residue" evidence="4">
    <location>
        <position position="1"/>
    </location>
</feature>
<evidence type="ECO:0000313" key="4">
    <source>
        <dbReference type="EMBL" id="RPA89627.1"/>
    </source>
</evidence>
<dbReference type="AlphaFoldDB" id="A0A3N4IXD4"/>